<dbReference type="InterPro" id="IPR052912">
    <property type="entry name" value="UPF0111_domain"/>
</dbReference>
<dbReference type="Gene3D" id="3.90.79.10">
    <property type="entry name" value="Nucleoside Triphosphate Pyrophosphohydrolase"/>
    <property type="match status" value="1"/>
</dbReference>
<feature type="domain" description="Nudix hydrolase" evidence="2">
    <location>
        <begin position="1"/>
        <end position="126"/>
    </location>
</feature>
<evidence type="ECO:0000313" key="3">
    <source>
        <dbReference type="EMBL" id="PTD20446.1"/>
    </source>
</evidence>
<dbReference type="Pfam" id="PF01865">
    <property type="entry name" value="PhoU_div"/>
    <property type="match status" value="1"/>
</dbReference>
<dbReference type="InterPro" id="IPR038078">
    <property type="entry name" value="PhoU-like_sf"/>
</dbReference>
<proteinExistence type="inferred from homology"/>
<gene>
    <name evidence="3" type="ORF">CV103_11475</name>
</gene>
<dbReference type="EMBL" id="PHHF01000047">
    <property type="protein sequence ID" value="PTD20446.1"/>
    <property type="molecule type" value="Genomic_DNA"/>
</dbReference>
<dbReference type="PROSITE" id="PS51462">
    <property type="entry name" value="NUDIX"/>
    <property type="match status" value="1"/>
</dbReference>
<dbReference type="SUPFAM" id="SSF55811">
    <property type="entry name" value="Nudix"/>
    <property type="match status" value="1"/>
</dbReference>
<dbReference type="InterPro" id="IPR018445">
    <property type="entry name" value="Put_Phosphate_transp_reg"/>
</dbReference>
<comment type="caution">
    <text evidence="3">The sequence shown here is derived from an EMBL/GenBank/DDBJ whole genome shotgun (WGS) entry which is preliminary data.</text>
</comment>
<evidence type="ECO:0000313" key="4">
    <source>
        <dbReference type="Proteomes" id="UP000241206"/>
    </source>
</evidence>
<dbReference type="InterPro" id="IPR015797">
    <property type="entry name" value="NUDIX_hydrolase-like_dom_sf"/>
</dbReference>
<dbReference type="Proteomes" id="UP000241206">
    <property type="component" value="Unassembled WGS sequence"/>
</dbReference>
<comment type="similarity">
    <text evidence="1">Belongs to the UPF0111 family.</text>
</comment>
<reference evidence="3 4" key="1">
    <citation type="submission" date="2017-11" db="EMBL/GenBank/DDBJ databases">
        <title>Sphingomonas oleivorans sp. nov., isolated from oil-contaminated soil.</title>
        <authorList>
            <person name="Wang L."/>
            <person name="Chen L."/>
        </authorList>
    </citation>
    <scope>NUCLEOTIDE SEQUENCE [LARGE SCALE GENOMIC DNA]</scope>
    <source>
        <strain evidence="3 4">K101</strain>
    </source>
</reference>
<accession>A0A2T4HXA7</accession>
<dbReference type="PANTHER" id="PTHR37298:SF1">
    <property type="entry name" value="UPF0111 PROTEIN YKAA"/>
    <property type="match status" value="1"/>
</dbReference>
<dbReference type="AlphaFoldDB" id="A0A2T4HXA7"/>
<name>A0A2T4HXA7_9SPHN</name>
<dbReference type="PANTHER" id="PTHR37298">
    <property type="entry name" value="UPF0111 PROTEIN YKAA"/>
    <property type="match status" value="1"/>
</dbReference>
<keyword evidence="4" id="KW-1185">Reference proteome</keyword>
<dbReference type="Gene3D" id="1.20.58.220">
    <property type="entry name" value="Phosphate transport system protein phou homolog 2, domain 2"/>
    <property type="match status" value="1"/>
</dbReference>
<dbReference type="GO" id="GO:0016462">
    <property type="term" value="F:pyrophosphatase activity"/>
    <property type="evidence" value="ECO:0007669"/>
    <property type="project" value="InterPro"/>
</dbReference>
<dbReference type="CDD" id="cd04666">
    <property type="entry name" value="NUDIX_DIPP2_like_Nudt4"/>
    <property type="match status" value="1"/>
</dbReference>
<sequence>MPYRIEADGSARVMLITSRDTGRWVIPKGNPIRGLDPHRAAAHEAYEEAGVSGIPCPSALGTYRYRKRKNNGESRNATVAVFPLAVLKQAEEWPEQDERETRWFTLAEAADAVAEPQLKQLIAGFRAPVAPAGLLERGLACVRNWGATIPMLRWFQALMPKQGRFFEQFEDHAATLVAGADALARLLEGGDDMADHVREIFEREHEADEIIREVLQDVRRILITPFDRSAITSLIGVMDDAIDQMNKTAKAITLYEITRFEPQMRDMAGIIVEAARITVEAMPLLRSVGTNGGRLHELTERLVRIEGHADEIHDAGLRALYRAHIDSKPLEFIVGREIYSHLEKIVDRFEDVANEIQGLVIDHA</sequence>
<evidence type="ECO:0000259" key="2">
    <source>
        <dbReference type="PROSITE" id="PS51462"/>
    </source>
</evidence>
<evidence type="ECO:0000256" key="1">
    <source>
        <dbReference type="ARBA" id="ARBA00008591"/>
    </source>
</evidence>
<dbReference type="Pfam" id="PF00293">
    <property type="entry name" value="NUDIX"/>
    <property type="match status" value="1"/>
</dbReference>
<organism evidence="3 4">
    <name type="scientific">Edaphosphingomonas fennica</name>
    <dbReference type="NCBI Taxonomy" id="114404"/>
    <lineage>
        <taxon>Bacteria</taxon>
        <taxon>Pseudomonadati</taxon>
        <taxon>Pseudomonadota</taxon>
        <taxon>Alphaproteobacteria</taxon>
        <taxon>Sphingomonadales</taxon>
        <taxon>Rhizorhabdaceae</taxon>
        <taxon>Edaphosphingomonas</taxon>
    </lineage>
</organism>
<dbReference type="InterPro" id="IPR047198">
    <property type="entry name" value="DDP-like_NUDIX"/>
</dbReference>
<protein>
    <submittedName>
        <fullName evidence="3">DUF47 domain-containing protein</fullName>
    </submittedName>
</protein>
<dbReference type="InterPro" id="IPR000086">
    <property type="entry name" value="NUDIX_hydrolase_dom"/>
</dbReference>